<dbReference type="Gene3D" id="2.40.50.100">
    <property type="match status" value="1"/>
</dbReference>
<reference evidence="5" key="2">
    <citation type="submission" date="2020-09" db="EMBL/GenBank/DDBJ databases">
        <authorList>
            <person name="Sun Q."/>
            <person name="Zhou Y."/>
        </authorList>
    </citation>
    <scope>NUCLEOTIDE SEQUENCE</scope>
    <source>
        <strain evidence="5">CGMCC 1.15958</strain>
    </source>
</reference>
<keyword evidence="4" id="KW-0472">Membrane</keyword>
<dbReference type="Proteomes" id="UP000609064">
    <property type="component" value="Unassembled WGS sequence"/>
</dbReference>
<comment type="subcellular location">
    <subcellularLocation>
        <location evidence="1">Cell envelope</location>
    </subcellularLocation>
</comment>
<dbReference type="PANTHER" id="PTHR32347">
    <property type="entry name" value="EFFLUX SYSTEM COMPONENT YKNX-RELATED"/>
    <property type="match status" value="1"/>
</dbReference>
<dbReference type="SUPFAM" id="SSF51230">
    <property type="entry name" value="Single hybrid motif"/>
    <property type="match status" value="1"/>
</dbReference>
<reference evidence="5" key="1">
    <citation type="journal article" date="2014" name="Int. J. Syst. Evol. Microbiol.">
        <title>Complete genome sequence of Corynebacterium casei LMG S-19264T (=DSM 44701T), isolated from a smear-ripened cheese.</title>
        <authorList>
            <consortium name="US DOE Joint Genome Institute (JGI-PGF)"/>
            <person name="Walter F."/>
            <person name="Albersmeier A."/>
            <person name="Kalinowski J."/>
            <person name="Ruckert C."/>
        </authorList>
    </citation>
    <scope>NUCLEOTIDE SEQUENCE</scope>
    <source>
        <strain evidence="5">CGMCC 1.15958</strain>
    </source>
</reference>
<feature type="transmembrane region" description="Helical" evidence="4">
    <location>
        <begin position="37"/>
        <end position="53"/>
    </location>
</feature>
<organism evidence="5 6">
    <name type="scientific">Emticicia aquatilis</name>
    <dbReference type="NCBI Taxonomy" id="1537369"/>
    <lineage>
        <taxon>Bacteria</taxon>
        <taxon>Pseudomonadati</taxon>
        <taxon>Bacteroidota</taxon>
        <taxon>Cytophagia</taxon>
        <taxon>Cytophagales</taxon>
        <taxon>Leadbetterellaceae</taxon>
        <taxon>Emticicia</taxon>
    </lineage>
</organism>
<dbReference type="GO" id="GO:0030313">
    <property type="term" value="C:cell envelope"/>
    <property type="evidence" value="ECO:0007669"/>
    <property type="project" value="UniProtKB-SubCell"/>
</dbReference>
<evidence type="ECO:0000256" key="4">
    <source>
        <dbReference type="SAM" id="Phobius"/>
    </source>
</evidence>
<evidence type="ECO:0000313" key="5">
    <source>
        <dbReference type="EMBL" id="GGD77245.1"/>
    </source>
</evidence>
<proteinExistence type="predicted"/>
<keyword evidence="6" id="KW-1185">Reference proteome</keyword>
<evidence type="ECO:0000256" key="2">
    <source>
        <dbReference type="ARBA" id="ARBA00023054"/>
    </source>
</evidence>
<keyword evidence="4" id="KW-1133">Transmembrane helix</keyword>
<protein>
    <submittedName>
        <fullName evidence="5">Biotin attachment protein</fullName>
    </submittedName>
</protein>
<feature type="coiled-coil region" evidence="3">
    <location>
        <begin position="123"/>
        <end position="168"/>
    </location>
</feature>
<evidence type="ECO:0000256" key="3">
    <source>
        <dbReference type="SAM" id="Coils"/>
    </source>
</evidence>
<dbReference type="AlphaFoldDB" id="A0A916Z587"/>
<keyword evidence="4" id="KW-0812">Transmembrane</keyword>
<sequence length="454" mass="50861">MLNLSNNVVPESVKESSNAYIQELVSTPKSTHVLKRWLLGFFIIFIITLFLPWQQNINGKGTVTALSPSERPQSIQNVIAGRIEKWNVAEGQLVKKGDTLVILSELKDEYFDPQLPIRLDEQLQAKKEALDSYEAKADALQKQVDALSKNWELSLEKARNKVKQNRAKVNADSADIQAEQLQVKIAQDRLQRGLTQEKQGIVSLNEIESRRLKLQETQNKLISVQNKLAISKQELINSQIELNSINAEYAEKIAKARSDRSSALASISDGQSEISKIVNKQASVDIRRNMYVVRAPQDGYVVKALKAGIGETLKETESICTLQPVNPNLAVELYVNAMDVPLIQQGRIARLEFEGWPAIQFSGWPSVSVGTFAGKVRVIDMIDSKNGQYRLLVTPDSGNWPKQLRVGSGVYGWIMLDDVPVWYEIWRQLNAFPPSLKEAPEEGEKTGKETAAKK</sequence>
<dbReference type="InterPro" id="IPR050465">
    <property type="entry name" value="UPF0194_transport"/>
</dbReference>
<name>A0A916Z587_9BACT</name>
<evidence type="ECO:0000256" key="1">
    <source>
        <dbReference type="ARBA" id="ARBA00004196"/>
    </source>
</evidence>
<comment type="caution">
    <text evidence="5">The sequence shown here is derived from an EMBL/GenBank/DDBJ whole genome shotgun (WGS) entry which is preliminary data.</text>
</comment>
<evidence type="ECO:0000313" key="6">
    <source>
        <dbReference type="Proteomes" id="UP000609064"/>
    </source>
</evidence>
<dbReference type="InterPro" id="IPR011053">
    <property type="entry name" value="Single_hybrid_motif"/>
</dbReference>
<accession>A0A916Z587</accession>
<dbReference type="EMBL" id="BMKK01000013">
    <property type="protein sequence ID" value="GGD77245.1"/>
    <property type="molecule type" value="Genomic_DNA"/>
</dbReference>
<keyword evidence="2 3" id="KW-0175">Coiled coil</keyword>
<dbReference type="PANTHER" id="PTHR32347:SF23">
    <property type="entry name" value="BLL5650 PROTEIN"/>
    <property type="match status" value="1"/>
</dbReference>
<dbReference type="RefSeq" id="WP_188769984.1">
    <property type="nucleotide sequence ID" value="NZ_BMKK01000013.1"/>
</dbReference>
<gene>
    <name evidence="5" type="ORF">GCM10011514_46500</name>
</gene>